<protein>
    <recommendedName>
        <fullName evidence="7">2'-deoxynucleoside 5'-phosphate N-hydrolase 1</fullName>
        <ecNumber evidence="7">3.2.2.-</ecNumber>
    </recommendedName>
    <alternativeName>
        <fullName evidence="7">c-Myc-responsive protein RCL</fullName>
    </alternativeName>
</protein>
<dbReference type="Bgee" id="ENSBTAG00000019913">
    <property type="expression patterns" value="Expressed in myometrium and 106 other cell types or tissues"/>
</dbReference>
<dbReference type="InParanoid" id="E1BM28"/>
<dbReference type="FunCoup" id="E1BM28">
    <property type="interactions" value="956"/>
</dbReference>
<name>E1BM28_BOVIN</name>
<dbReference type="GeneTree" id="ENSGT00390000001216"/>
<organism evidence="9 10">
    <name type="scientific">Bos taurus</name>
    <name type="common">Bovine</name>
    <dbReference type="NCBI Taxonomy" id="9913"/>
    <lineage>
        <taxon>Eukaryota</taxon>
        <taxon>Metazoa</taxon>
        <taxon>Chordata</taxon>
        <taxon>Craniata</taxon>
        <taxon>Vertebrata</taxon>
        <taxon>Euteleostomi</taxon>
        <taxon>Mammalia</taxon>
        <taxon>Eutheria</taxon>
        <taxon>Laurasiatheria</taxon>
        <taxon>Artiodactyla</taxon>
        <taxon>Ruminantia</taxon>
        <taxon>Pecora</taxon>
        <taxon>Bovidae</taxon>
        <taxon>Bovinae</taxon>
        <taxon>Bos</taxon>
    </lineage>
</organism>
<keyword evidence="4 7" id="KW-0326">Glycosidase</keyword>
<evidence type="ECO:0000256" key="4">
    <source>
        <dbReference type="ARBA" id="ARBA00023295"/>
    </source>
</evidence>
<evidence type="ECO:0000256" key="8">
    <source>
        <dbReference type="SAM" id="MobiDB-lite"/>
    </source>
</evidence>
<evidence type="ECO:0000256" key="5">
    <source>
        <dbReference type="ARBA" id="ARBA00047460"/>
    </source>
</evidence>
<comment type="function">
    <text evidence="6">Part of a nucleotide salvage pathway that eliminates epigenetically modified 5-hydroxymethyl-dCMP (hmdCMP) in a two-step process entailing deamination to cytotoxic 5-hydroxymethyl-dUMP (hmdUMP), followed by its hydrolysis into 5-hydroxymethyluracil (hmU) and 2-deoxy-D-ribose 5-phosphate (deoxyribosephosphate). Catalyzes the second step in that pathway, the hydrolysis of the N-glycosidic bond in hmdUMP, degrading this cytotoxic nucleotide to avoid its genomic integration.</text>
</comment>
<dbReference type="GO" id="GO:0009116">
    <property type="term" value="P:nucleoside metabolic process"/>
    <property type="evidence" value="ECO:0007669"/>
    <property type="project" value="UniProtKB-UniRule"/>
</dbReference>
<feature type="binding site" description="in other chain" evidence="7">
    <location>
        <begin position="18"/>
        <end position="24"/>
    </location>
    <ligand>
        <name>substrate</name>
        <note>ligand shared between homodimeric partners</note>
    </ligand>
</feature>
<comment type="subcellular location">
    <subcellularLocation>
        <location evidence="7">Cytoplasm</location>
    </subcellularLocation>
    <subcellularLocation>
        <location evidence="7">Nucleus</location>
    </subcellularLocation>
</comment>
<dbReference type="VGNC" id="VGNC:28149">
    <property type="gene designation" value="DNPH1"/>
</dbReference>
<dbReference type="GO" id="GO:0009159">
    <property type="term" value="P:deoxyribonucleoside monophosphate catabolic process"/>
    <property type="evidence" value="ECO:0000318"/>
    <property type="project" value="GO_Central"/>
</dbReference>
<comment type="function">
    <text evidence="7">Catalyzes the cleavage of the N-glycosidic bond of deoxyribonucleoside 5'-monophosphates to yield deoxyribose 5-phosphate and a purine or pyrimidine base. Deoxyribonucleoside 5'-monophosphates containing purine bases are preferred to those containing pyrimidine bases.</text>
</comment>
<dbReference type="InterPro" id="IPR007710">
    <property type="entry name" value="Nucleoside_deoxyribTrfase"/>
</dbReference>
<evidence type="ECO:0000256" key="6">
    <source>
        <dbReference type="ARBA" id="ARBA00057727"/>
    </source>
</evidence>
<dbReference type="GO" id="GO:0070694">
    <property type="term" value="F:5-hydroxymethyl-dUMP N-hydrolase activity"/>
    <property type="evidence" value="ECO:0000318"/>
    <property type="project" value="GO_Central"/>
</dbReference>
<keyword evidence="10" id="KW-1185">Reference proteome</keyword>
<comment type="catalytic activity">
    <reaction evidence="5">
        <text>5-hydroxymethyl-dUMP + H2O = 5-hydroxymethyluracil + 2-deoxy-D-ribose 5-phosphate</text>
        <dbReference type="Rhea" id="RHEA:77099"/>
        <dbReference type="ChEBI" id="CHEBI:15377"/>
        <dbReference type="ChEBI" id="CHEBI:16964"/>
        <dbReference type="ChEBI" id="CHEBI:62877"/>
        <dbReference type="ChEBI" id="CHEBI:90409"/>
    </reaction>
    <physiologicalReaction direction="left-to-right" evidence="5">
        <dbReference type="Rhea" id="RHEA:77100"/>
    </physiologicalReaction>
</comment>
<reference evidence="9" key="3">
    <citation type="submission" date="2025-09" db="UniProtKB">
        <authorList>
            <consortium name="Ensembl"/>
        </authorList>
    </citation>
    <scope>IDENTIFICATION</scope>
    <source>
        <strain evidence="9">Hereford</strain>
    </source>
</reference>
<dbReference type="GO" id="GO:0006195">
    <property type="term" value="P:purine nucleotide catabolic process"/>
    <property type="evidence" value="ECO:0007669"/>
    <property type="project" value="UniProtKB-ARBA"/>
</dbReference>
<dbReference type="GO" id="GO:0042803">
    <property type="term" value="F:protein homodimerization activity"/>
    <property type="evidence" value="ECO:0007669"/>
    <property type="project" value="UniProtKB-UniRule"/>
</dbReference>
<keyword evidence="3 7" id="KW-0546">Nucleotide metabolism</keyword>
<dbReference type="SUPFAM" id="SSF52309">
    <property type="entry name" value="N-(deoxy)ribosyltransferase-like"/>
    <property type="match status" value="1"/>
</dbReference>
<evidence type="ECO:0000256" key="1">
    <source>
        <dbReference type="ARBA" id="ARBA00011407"/>
    </source>
</evidence>
<feature type="binding site" description="in other chain" evidence="7">
    <location>
        <position position="33"/>
    </location>
    <ligand>
        <name>substrate</name>
        <note>ligand shared between homodimeric partners</note>
    </ligand>
</feature>
<reference evidence="9" key="1">
    <citation type="submission" date="2018-03" db="EMBL/GenBank/DDBJ databases">
        <title>ARS-UCD1.2.</title>
        <authorList>
            <person name="Rosen B.D."/>
            <person name="Bickhart D.M."/>
            <person name="Koren S."/>
            <person name="Schnabel R.D."/>
            <person name="Hall R."/>
            <person name="Zimin A."/>
            <person name="Dreischer C."/>
            <person name="Schultheiss S."/>
            <person name="Schroeder S.G."/>
            <person name="Elsik C.G."/>
            <person name="Couldrey C."/>
            <person name="Liu G.E."/>
            <person name="Van Tassell C.P."/>
            <person name="Phillippy A.M."/>
            <person name="Smith T.P.L."/>
            <person name="Medrano J.F."/>
        </authorList>
    </citation>
    <scope>NUCLEOTIDE SEQUENCE [LARGE SCALE GENOMIC DNA]</scope>
    <source>
        <strain evidence="9">Hereford</strain>
    </source>
</reference>
<dbReference type="Gene3D" id="3.40.50.450">
    <property type="match status" value="1"/>
</dbReference>
<dbReference type="GO" id="GO:0005737">
    <property type="term" value="C:cytoplasm"/>
    <property type="evidence" value="ECO:0007669"/>
    <property type="project" value="UniProtKB-SubCell"/>
</dbReference>
<feature type="binding site" description="in other chain" evidence="7">
    <location>
        <position position="98"/>
    </location>
    <ligand>
        <name>substrate</name>
        <note>ligand shared between homodimeric partners</note>
    </ligand>
</feature>
<keyword evidence="7" id="KW-0539">Nucleus</keyword>
<comment type="catalytic activity">
    <reaction evidence="7">
        <text>a pyrimidine 2'-deoxyribonucleoside 5'-phosphate + H2O = a pyrimidine nucleobase + 2-deoxy-D-ribose 5-phosphate</text>
        <dbReference type="Rhea" id="RHEA:57852"/>
        <dbReference type="ChEBI" id="CHEBI:15377"/>
        <dbReference type="ChEBI" id="CHEBI:26432"/>
        <dbReference type="ChEBI" id="CHEBI:62877"/>
        <dbReference type="ChEBI" id="CHEBI:142209"/>
    </reaction>
</comment>
<dbReference type="EC" id="3.2.2.-" evidence="7"/>
<feature type="region of interest" description="Disordered" evidence="8">
    <location>
        <begin position="121"/>
        <end position="215"/>
    </location>
</feature>
<dbReference type="InterPro" id="IPR028607">
    <property type="entry name" value="DNPH1"/>
</dbReference>
<dbReference type="HOGENOM" id="CLU_100069_0_0_1"/>
<feature type="compositionally biased region" description="Basic residues" evidence="8">
    <location>
        <begin position="130"/>
        <end position="146"/>
    </location>
</feature>
<evidence type="ECO:0000313" key="10">
    <source>
        <dbReference type="Proteomes" id="UP000009136"/>
    </source>
</evidence>
<feature type="compositionally biased region" description="Pro residues" evidence="8">
    <location>
        <begin position="176"/>
        <end position="186"/>
    </location>
</feature>
<proteinExistence type="inferred from homology"/>
<keyword evidence="2 7" id="KW-0378">Hydrolase</keyword>
<comment type="subunit">
    <text evidence="1 7">Monomer and homodimer.</text>
</comment>
<dbReference type="STRING" id="9913.ENSBTAP00000026530"/>
<dbReference type="InterPro" id="IPR051239">
    <property type="entry name" value="2'-dNMP_N-hydrolase"/>
</dbReference>
<comment type="similarity">
    <text evidence="7">Belongs to the 2'-deoxynucleoside 5'-phosphate N-hydrolase 1 family.</text>
</comment>
<dbReference type="PANTHER" id="PTHR15364">
    <property type="entry name" value="2'-DEOXYNUCLEOSIDE 5'-PHOSPHATE N-HYDROLASE 1"/>
    <property type="match status" value="1"/>
</dbReference>
<comment type="catalytic activity">
    <reaction evidence="7">
        <text>a purine 2'-deoxyribonucleoside 5'-phosphate + H2O = a purine nucleobase + 2-deoxy-D-ribose 5-phosphate</text>
        <dbReference type="Rhea" id="RHEA:51132"/>
        <dbReference type="ChEBI" id="CHEBI:15377"/>
        <dbReference type="ChEBI" id="CHEBI:26386"/>
        <dbReference type="ChEBI" id="CHEBI:62877"/>
        <dbReference type="ChEBI" id="CHEBI:142198"/>
    </reaction>
</comment>
<comment type="caution">
    <text evidence="7">Lacks conserved residue(s) required for the propagation of feature annotation.</text>
</comment>
<evidence type="ECO:0000256" key="7">
    <source>
        <dbReference type="HAMAP-Rule" id="MF_03036"/>
    </source>
</evidence>
<dbReference type="Proteomes" id="UP000009136">
    <property type="component" value="Chromosome 23"/>
</dbReference>
<accession>E1BM28</accession>
<dbReference type="eggNOG" id="ENOG502S2J2">
    <property type="taxonomic scope" value="Eukaryota"/>
</dbReference>
<evidence type="ECO:0000256" key="2">
    <source>
        <dbReference type="ARBA" id="ARBA00022801"/>
    </source>
</evidence>
<evidence type="ECO:0000313" key="9">
    <source>
        <dbReference type="Ensembl" id="ENSBTAP00000026530.7"/>
    </source>
</evidence>
<dbReference type="AlphaFoldDB" id="E1BM28"/>
<dbReference type="Ensembl" id="ENSBTAT00000026530.7">
    <property type="protein sequence ID" value="ENSBTAP00000026530.7"/>
    <property type="gene ID" value="ENSBTAG00000019913.7"/>
</dbReference>
<evidence type="ECO:0000313" key="11">
    <source>
        <dbReference type="VGNC" id="VGNC:28149"/>
    </source>
</evidence>
<evidence type="ECO:0000256" key="3">
    <source>
        <dbReference type="ARBA" id="ARBA00023080"/>
    </source>
</evidence>
<dbReference type="GO" id="GO:0005634">
    <property type="term" value="C:nucleus"/>
    <property type="evidence" value="ECO:0000318"/>
    <property type="project" value="GO_Central"/>
</dbReference>
<gene>
    <name evidence="7 11" type="primary">DNPH1</name>
    <name evidence="7" type="synonym">RCL</name>
</gene>
<sequence>MAAAAAAGTVDPGRLSLYFCGSIRGGREDRELYVRIVSRLRRFGVVLTEHVAAAEVDESGEEAAGGDKLIHDRDLAWLQQADVVVAEVTQPSLGVGYELGRAVALHKPVLCLFRPKSGRALPASCPLSRSPHHPPRRRPRRRRRKSLGPGSQTPHHRRSCHCPAPPQTRPAATRAPRPPPPPPVPRSPGAWESAHSTSGPRRLPRPPASGGPSTH</sequence>
<dbReference type="Reactome" id="R-BTA-74259">
    <property type="pathway name" value="Purine catabolism"/>
</dbReference>
<reference evidence="9" key="2">
    <citation type="submission" date="2025-08" db="UniProtKB">
        <authorList>
            <consortium name="Ensembl"/>
        </authorList>
    </citation>
    <scope>IDENTIFICATION</scope>
    <source>
        <strain evidence="9">Hereford</strain>
    </source>
</reference>
<keyword evidence="7" id="KW-0963">Cytoplasm</keyword>
<dbReference type="VEuPathDB" id="HostDB:ENSBTAG00000019913"/>
<dbReference type="Pfam" id="PF05014">
    <property type="entry name" value="Nuc_deoxyrib_tr"/>
    <property type="match status" value="1"/>
</dbReference>
<dbReference type="HAMAP" id="MF_03036">
    <property type="entry name" value="Nuc_phosphate_hydrolase"/>
    <property type="match status" value="1"/>
</dbReference>
<dbReference type="PaxDb" id="9913-ENSBTAP00000026530"/>
<dbReference type="PANTHER" id="PTHR15364:SF0">
    <property type="entry name" value="2'-DEOXYNUCLEOSIDE 5'-PHOSPHATE N-HYDROLASE 1"/>
    <property type="match status" value="1"/>
</dbReference>
<dbReference type="FunFam" id="3.40.50.450:FF:000019">
    <property type="entry name" value="2'-deoxynucleoside 5'-phosphate N-hydrolase 1"/>
    <property type="match status" value="1"/>
</dbReference>